<protein>
    <submittedName>
        <fullName evidence="3">Uncharacterized protein</fullName>
    </submittedName>
</protein>
<dbReference type="eggNOG" id="ENOG5033823">
    <property type="taxonomic scope" value="Bacteria"/>
</dbReference>
<comment type="caution">
    <text evidence="3">The sequence shown here is derived from an EMBL/GenBank/DDBJ whole genome shotgun (WGS) entry which is preliminary data.</text>
</comment>
<keyword evidence="1" id="KW-0472">Membrane</keyword>
<evidence type="ECO:0000256" key="2">
    <source>
        <dbReference type="SAM" id="SignalP"/>
    </source>
</evidence>
<organism evidence="3 4">
    <name type="scientific">Mycolicibacterium vaccae ATCC 25954</name>
    <dbReference type="NCBI Taxonomy" id="1194972"/>
    <lineage>
        <taxon>Bacteria</taxon>
        <taxon>Bacillati</taxon>
        <taxon>Actinomycetota</taxon>
        <taxon>Actinomycetes</taxon>
        <taxon>Mycobacteriales</taxon>
        <taxon>Mycobacteriaceae</taxon>
        <taxon>Mycolicibacterium</taxon>
    </lineage>
</organism>
<keyword evidence="1" id="KW-1133">Transmembrane helix</keyword>
<name>K0US39_MYCVA</name>
<keyword evidence="2" id="KW-0732">Signal</keyword>
<dbReference type="Proteomes" id="UP000006072">
    <property type="component" value="Unassembled WGS sequence"/>
</dbReference>
<dbReference type="PATRIC" id="fig|1194972.3.peg.2294"/>
<evidence type="ECO:0000313" key="4">
    <source>
        <dbReference type="Proteomes" id="UP000006072"/>
    </source>
</evidence>
<keyword evidence="4" id="KW-1185">Reference proteome</keyword>
<sequence length="649" mass="66947">MLASVMLLFLPALFAAPVHAQPDAGDPQAASAVTLRWPALGMEREVVLGPDSTRTFTVPVPTGLSVTRLLGTITAPMNITAGYLEIDDADGNLLGTVDLPPAGSAQAAIPIDVDISAARVRDSSAELSFTVRALDGVDRFCGPLQQLTLTDLSTVFTGTEPPVTTIANFFPPVLERASIYAPNDADPAEQQSVLRLVSTLTRLYAPQPLDVTVVNQPRGASPPPAGRLTRTVVVEKGGAAGLRVENAGSPAAYLRVSGTGDDLSTQVSLLANDLQTLAQTPVARVEQAGSGEVRGGDVMTFGQLNLNGRTEVLRSGSLRVGVGRSALGNGRIDSVQVHLLADYTPVSEDDAAAVVIRSSDGSVVYTGVLDTTGRLDATFVLRDQAIGQFVSLDFALTYSPRQACGPLTAPITFQIDPRSSLTVHRGGPPPGGFSSIPAEFSPSFLVALDGSGPNQLGYAADVVAAVSRLSSRQLTPEVVDLKTAADAETGALIVADASALKETSLRPPVSGDGDALTVGLPSELRASVGTGLGSVQAFADRSRNRSVVLVTTTGAWSLVDPLFGYLAGLDGEWAALTGDVLAAGEEGVPTNLTIFDQAGGADVAEPSAVEASSLPPGAISIAAAAAAAIALTAGIVWLIRRRRNRTRLT</sequence>
<accession>K0US39</accession>
<dbReference type="HOGENOM" id="CLU_028102_0_0_11"/>
<dbReference type="EMBL" id="ALQA01000020">
    <property type="protein sequence ID" value="EJZ09666.1"/>
    <property type="molecule type" value="Genomic_DNA"/>
</dbReference>
<proteinExistence type="predicted"/>
<evidence type="ECO:0000256" key="1">
    <source>
        <dbReference type="SAM" id="Phobius"/>
    </source>
</evidence>
<feature type="chain" id="PRO_5003839025" evidence="2">
    <location>
        <begin position="21"/>
        <end position="649"/>
    </location>
</feature>
<keyword evidence="1" id="KW-0812">Transmembrane</keyword>
<reference evidence="3 4" key="1">
    <citation type="journal article" date="2012" name="J. Bacteriol.">
        <title>Complete Genome Sequence of Mycobacterium vaccae Type Strain ATCC 25954.</title>
        <authorList>
            <person name="Ho Y.S."/>
            <person name="Adroub S.A."/>
            <person name="Abadi M."/>
            <person name="Al Alwan B."/>
            <person name="Alkhateeb R."/>
            <person name="Gao G."/>
            <person name="Ragab A."/>
            <person name="Ali S."/>
            <person name="van Soolingen D."/>
            <person name="Bitter W."/>
            <person name="Pain A."/>
            <person name="Abdallah A.M."/>
        </authorList>
    </citation>
    <scope>NUCLEOTIDE SEQUENCE [LARGE SCALE GENOMIC DNA]</scope>
    <source>
        <strain evidence="3 4">ATCC 25954</strain>
    </source>
</reference>
<dbReference type="AlphaFoldDB" id="K0US39"/>
<feature type="transmembrane region" description="Helical" evidence="1">
    <location>
        <begin position="617"/>
        <end position="639"/>
    </location>
</feature>
<gene>
    <name evidence="3" type="ORF">MVAC_11447</name>
</gene>
<feature type="signal peptide" evidence="2">
    <location>
        <begin position="1"/>
        <end position="20"/>
    </location>
</feature>
<evidence type="ECO:0000313" key="3">
    <source>
        <dbReference type="EMBL" id="EJZ09666.1"/>
    </source>
</evidence>